<keyword evidence="2" id="KW-0238">DNA-binding</keyword>
<dbReference type="PANTHER" id="PTHR30146:SF131">
    <property type="entry name" value="LACI FAMILY DNA-BINDING TRANSCRIPTIONAL REGULATOR"/>
    <property type="match status" value="1"/>
</dbReference>
<evidence type="ECO:0000313" key="6">
    <source>
        <dbReference type="Proteomes" id="UP000036097"/>
    </source>
</evidence>
<keyword evidence="3" id="KW-0804">Transcription</keyword>
<dbReference type="EMBL" id="LDOT01000050">
    <property type="protein sequence ID" value="KLV02250.1"/>
    <property type="molecule type" value="Genomic_DNA"/>
</dbReference>
<evidence type="ECO:0000256" key="3">
    <source>
        <dbReference type="ARBA" id="ARBA00023163"/>
    </source>
</evidence>
<dbReference type="Proteomes" id="UP000036097">
    <property type="component" value="Unassembled WGS sequence"/>
</dbReference>
<proteinExistence type="predicted"/>
<dbReference type="GO" id="GO:0003700">
    <property type="term" value="F:DNA-binding transcription factor activity"/>
    <property type="evidence" value="ECO:0007669"/>
    <property type="project" value="TreeGrafter"/>
</dbReference>
<dbReference type="CDD" id="cd06270">
    <property type="entry name" value="PBP1_GalS-like"/>
    <property type="match status" value="1"/>
</dbReference>
<keyword evidence="1" id="KW-0805">Transcription regulation</keyword>
<evidence type="ECO:0000313" key="5">
    <source>
        <dbReference type="EMBL" id="KLV02250.1"/>
    </source>
</evidence>
<dbReference type="InterPro" id="IPR046335">
    <property type="entry name" value="LacI/GalR-like_sensor"/>
</dbReference>
<dbReference type="SMART" id="SM00354">
    <property type="entry name" value="HTH_LACI"/>
    <property type="match status" value="1"/>
</dbReference>
<dbReference type="OrthoDB" id="9798934at2"/>
<dbReference type="GO" id="GO:0000976">
    <property type="term" value="F:transcription cis-regulatory region binding"/>
    <property type="evidence" value="ECO:0007669"/>
    <property type="project" value="TreeGrafter"/>
</dbReference>
<accession>A0A0J1GRB0</accession>
<gene>
    <name evidence="5" type="ORF">ABT56_21860</name>
</gene>
<dbReference type="AlphaFoldDB" id="A0A0J1GRB0"/>
<dbReference type="STRING" id="1195763.ABT56_21860"/>
<dbReference type="Pfam" id="PF13377">
    <property type="entry name" value="Peripla_BP_3"/>
    <property type="match status" value="1"/>
</dbReference>
<dbReference type="InterPro" id="IPR010982">
    <property type="entry name" value="Lambda_DNA-bd_dom_sf"/>
</dbReference>
<organism evidence="5 6">
    <name type="scientific">Photobacterium aquae</name>
    <dbReference type="NCBI Taxonomy" id="1195763"/>
    <lineage>
        <taxon>Bacteria</taxon>
        <taxon>Pseudomonadati</taxon>
        <taxon>Pseudomonadota</taxon>
        <taxon>Gammaproteobacteria</taxon>
        <taxon>Vibrionales</taxon>
        <taxon>Vibrionaceae</taxon>
        <taxon>Photobacterium</taxon>
    </lineage>
</organism>
<dbReference type="InterPro" id="IPR000843">
    <property type="entry name" value="HTH_LacI"/>
</dbReference>
<protein>
    <submittedName>
        <fullName evidence="5">LacI family transcriptional regulator</fullName>
    </submittedName>
</protein>
<reference evidence="5 6" key="1">
    <citation type="submission" date="2015-05" db="EMBL/GenBank/DDBJ databases">
        <title>Photobacterium galathea sp. nov.</title>
        <authorList>
            <person name="Machado H."/>
            <person name="Gram L."/>
        </authorList>
    </citation>
    <scope>NUCLEOTIDE SEQUENCE [LARGE SCALE GENOMIC DNA]</scope>
    <source>
        <strain evidence="5 6">CGMCC 1.12159</strain>
    </source>
</reference>
<dbReference type="RefSeq" id="WP_047881036.1">
    <property type="nucleotide sequence ID" value="NZ_LDOT01000050.1"/>
</dbReference>
<dbReference type="PANTHER" id="PTHR30146">
    <property type="entry name" value="LACI-RELATED TRANSCRIPTIONAL REPRESSOR"/>
    <property type="match status" value="1"/>
</dbReference>
<dbReference type="PATRIC" id="fig|1195763.3.peg.4688"/>
<evidence type="ECO:0000259" key="4">
    <source>
        <dbReference type="PROSITE" id="PS50932"/>
    </source>
</evidence>
<name>A0A0J1GRB0_9GAMM</name>
<comment type="caution">
    <text evidence="5">The sequence shown here is derived from an EMBL/GenBank/DDBJ whole genome shotgun (WGS) entry which is preliminary data.</text>
</comment>
<feature type="domain" description="HTH lacI-type" evidence="4">
    <location>
        <begin position="2"/>
        <end position="56"/>
    </location>
</feature>
<dbReference type="Pfam" id="PF00356">
    <property type="entry name" value="LacI"/>
    <property type="match status" value="1"/>
</dbReference>
<sequence>MASIKDVATLAGVHRSTVSRIINGEGTFRADTRRKVECAMAELNYRPSAIARSLATASSNMAGLLVTFYTGGFFGEMMGQVQEELDRSNKFLITAQGHLSADGEREAIRRFHDLRCEGYVLNSRYLSDDELRSLAGEPTPFVLLDRIVPGLEDRCISFDHTKAAKLAVQHLIANGHQNIACITGPAGRSSSQARYLGYMDALRESGIVVNPRLCVEGNYERESGYLAVQSLYQSSQPFTALFSCNEEMMLGAVQYFHEHKINIPDQVSLISFDSVGLCSSLYPMLSEVHFPIRDMARAAVQLLMAQIAAKGNAVNDVVIERRFKPELIDRLSVRALKK</sequence>
<dbReference type="Gene3D" id="3.40.50.2300">
    <property type="match status" value="2"/>
</dbReference>
<dbReference type="Gene3D" id="1.10.260.40">
    <property type="entry name" value="lambda repressor-like DNA-binding domains"/>
    <property type="match status" value="1"/>
</dbReference>
<dbReference type="InterPro" id="IPR028082">
    <property type="entry name" value="Peripla_BP_I"/>
</dbReference>
<dbReference type="CDD" id="cd01392">
    <property type="entry name" value="HTH_LacI"/>
    <property type="match status" value="1"/>
</dbReference>
<dbReference type="SUPFAM" id="SSF53822">
    <property type="entry name" value="Periplasmic binding protein-like I"/>
    <property type="match status" value="1"/>
</dbReference>
<evidence type="ECO:0000256" key="1">
    <source>
        <dbReference type="ARBA" id="ARBA00023015"/>
    </source>
</evidence>
<dbReference type="PROSITE" id="PS50932">
    <property type="entry name" value="HTH_LACI_2"/>
    <property type="match status" value="1"/>
</dbReference>
<evidence type="ECO:0000256" key="2">
    <source>
        <dbReference type="ARBA" id="ARBA00023125"/>
    </source>
</evidence>
<keyword evidence="6" id="KW-1185">Reference proteome</keyword>
<dbReference type="SUPFAM" id="SSF47413">
    <property type="entry name" value="lambda repressor-like DNA-binding domains"/>
    <property type="match status" value="1"/>
</dbReference>